<dbReference type="PANTHER" id="PTHR11932">
    <property type="entry name" value="CULLIN"/>
    <property type="match status" value="1"/>
</dbReference>
<comment type="similarity">
    <text evidence="1">Belongs to the cullin family.</text>
</comment>
<dbReference type="AlphaFoldDB" id="A0A0E0DJ12"/>
<protein>
    <recommendedName>
        <fullName evidence="3">Cullin N-terminal domain-containing protein</fullName>
    </recommendedName>
</protein>
<reference evidence="4" key="1">
    <citation type="submission" date="2015-04" db="UniProtKB">
        <authorList>
            <consortium name="EnsemblPlants"/>
        </authorList>
    </citation>
    <scope>IDENTIFICATION</scope>
</reference>
<organism evidence="4">
    <name type="scientific">Oryza meridionalis</name>
    <dbReference type="NCBI Taxonomy" id="40149"/>
    <lineage>
        <taxon>Eukaryota</taxon>
        <taxon>Viridiplantae</taxon>
        <taxon>Streptophyta</taxon>
        <taxon>Embryophyta</taxon>
        <taxon>Tracheophyta</taxon>
        <taxon>Spermatophyta</taxon>
        <taxon>Magnoliopsida</taxon>
        <taxon>Liliopsida</taxon>
        <taxon>Poales</taxon>
        <taxon>Poaceae</taxon>
        <taxon>BOP clade</taxon>
        <taxon>Oryzoideae</taxon>
        <taxon>Oryzeae</taxon>
        <taxon>Oryzinae</taxon>
        <taxon>Oryza</taxon>
    </lineage>
</organism>
<evidence type="ECO:0000256" key="1">
    <source>
        <dbReference type="ARBA" id="ARBA00006019"/>
    </source>
</evidence>
<dbReference type="Gramene" id="OMERI04G22490.1">
    <property type="protein sequence ID" value="OMERI04G22490.1"/>
    <property type="gene ID" value="OMERI04G22490"/>
</dbReference>
<dbReference type="Proteomes" id="UP000008021">
    <property type="component" value="Chromosome 4"/>
</dbReference>
<evidence type="ECO:0000259" key="3">
    <source>
        <dbReference type="Pfam" id="PF00888"/>
    </source>
</evidence>
<dbReference type="GO" id="GO:0006511">
    <property type="term" value="P:ubiquitin-dependent protein catabolic process"/>
    <property type="evidence" value="ECO:0007669"/>
    <property type="project" value="InterPro"/>
</dbReference>
<evidence type="ECO:0000256" key="2">
    <source>
        <dbReference type="SAM" id="MobiDB-lite"/>
    </source>
</evidence>
<feature type="region of interest" description="Disordered" evidence="2">
    <location>
        <begin position="201"/>
        <end position="232"/>
    </location>
</feature>
<proteinExistence type="inferred from homology"/>
<feature type="compositionally biased region" description="Low complexity" evidence="2">
    <location>
        <begin position="201"/>
        <end position="223"/>
    </location>
</feature>
<dbReference type="EnsemblPlants" id="OMERI04G22490.1">
    <property type="protein sequence ID" value="OMERI04G22490.1"/>
    <property type="gene ID" value="OMERI04G22490"/>
</dbReference>
<dbReference type="GO" id="GO:0031625">
    <property type="term" value="F:ubiquitin protein ligase binding"/>
    <property type="evidence" value="ECO:0007669"/>
    <property type="project" value="InterPro"/>
</dbReference>
<dbReference type="InterPro" id="IPR045093">
    <property type="entry name" value="Cullin"/>
</dbReference>
<dbReference type="HOGENOM" id="CLU_090464_0_0_1"/>
<sequence length="232" mass="25745">MTTRSQIQPLPFRRMRMDAALAASSCQAVTDAIRDIYAQDMEKLNFEQLYRRVYEVVLNKHGELMYSEVATALMAEVEGLRTSLVAVADDGGGGGSFLRELLSKWRRHTEAVAAVRDMVMYMERTFVVTYRKVSVQELGVKLWRDGVVCSGDVMPRLVEAVRRERAAAEPGELMAGVAEMLTKLGDKVLSQVMDASSVDDYSSASLEKSVMDASSVDDYSSASLEKSVSEYQ</sequence>
<feature type="domain" description="Cullin N-terminal" evidence="3">
    <location>
        <begin position="29"/>
        <end position="188"/>
    </location>
</feature>
<dbReference type="Gene3D" id="1.20.1310.10">
    <property type="entry name" value="Cullin Repeats"/>
    <property type="match status" value="1"/>
</dbReference>
<evidence type="ECO:0000313" key="4">
    <source>
        <dbReference type="EnsemblPlants" id="OMERI04G22490.1"/>
    </source>
</evidence>
<keyword evidence="5" id="KW-1185">Reference proteome</keyword>
<dbReference type="InterPro" id="IPR016159">
    <property type="entry name" value="Cullin_repeat-like_dom_sf"/>
</dbReference>
<reference evidence="4" key="2">
    <citation type="submission" date="2018-05" db="EMBL/GenBank/DDBJ databases">
        <title>OmerRS3 (Oryza meridionalis Reference Sequence Version 3).</title>
        <authorList>
            <person name="Zhang J."/>
            <person name="Kudrna D."/>
            <person name="Lee S."/>
            <person name="Talag J."/>
            <person name="Welchert J."/>
            <person name="Wing R.A."/>
        </authorList>
    </citation>
    <scope>NUCLEOTIDE SEQUENCE [LARGE SCALE GENOMIC DNA]</scope>
    <source>
        <strain evidence="4">cv. OR44</strain>
    </source>
</reference>
<dbReference type="STRING" id="40149.A0A0E0DJ12"/>
<dbReference type="SUPFAM" id="SSF74788">
    <property type="entry name" value="Cullin repeat-like"/>
    <property type="match status" value="1"/>
</dbReference>
<dbReference type="InterPro" id="IPR001373">
    <property type="entry name" value="Cullin_N"/>
</dbReference>
<dbReference type="eggNOG" id="KOG2166">
    <property type="taxonomic scope" value="Eukaryota"/>
</dbReference>
<accession>A0A0E0DJ12</accession>
<evidence type="ECO:0000313" key="5">
    <source>
        <dbReference type="Proteomes" id="UP000008021"/>
    </source>
</evidence>
<name>A0A0E0DJ12_9ORYZ</name>
<dbReference type="Pfam" id="PF00888">
    <property type="entry name" value="Cullin"/>
    <property type="match status" value="1"/>
</dbReference>